<name>A0ABP1DN98_9APHY</name>
<gene>
    <name evidence="1" type="ORF">GFSPODELE1_LOCUS6939</name>
</gene>
<organism evidence="1 2">
    <name type="scientific">Somion occarium</name>
    <dbReference type="NCBI Taxonomy" id="3059160"/>
    <lineage>
        <taxon>Eukaryota</taxon>
        <taxon>Fungi</taxon>
        <taxon>Dikarya</taxon>
        <taxon>Basidiomycota</taxon>
        <taxon>Agaricomycotina</taxon>
        <taxon>Agaricomycetes</taxon>
        <taxon>Polyporales</taxon>
        <taxon>Cerrenaceae</taxon>
        <taxon>Somion</taxon>
    </lineage>
</organism>
<evidence type="ECO:0000313" key="2">
    <source>
        <dbReference type="Proteomes" id="UP001497453"/>
    </source>
</evidence>
<sequence>MLVVPPNLRGFNSNSNLSAPIQKRNRALLFKQKSWNIGKSLCSRKCNRVPSRGCVLQCALFLPVTGIVTPT</sequence>
<reference evidence="2" key="1">
    <citation type="submission" date="2024-04" db="EMBL/GenBank/DDBJ databases">
        <authorList>
            <person name="Shaw F."/>
            <person name="Minotto A."/>
        </authorList>
    </citation>
    <scope>NUCLEOTIDE SEQUENCE [LARGE SCALE GENOMIC DNA]</scope>
</reference>
<proteinExistence type="predicted"/>
<accession>A0ABP1DN98</accession>
<dbReference type="Proteomes" id="UP001497453">
    <property type="component" value="Chromosome 5"/>
</dbReference>
<evidence type="ECO:0000313" key="1">
    <source>
        <dbReference type="EMBL" id="CAL1708622.1"/>
    </source>
</evidence>
<protein>
    <submittedName>
        <fullName evidence="1">Uncharacterized protein</fullName>
    </submittedName>
</protein>
<dbReference type="EMBL" id="OZ037948">
    <property type="protein sequence ID" value="CAL1708622.1"/>
    <property type="molecule type" value="Genomic_DNA"/>
</dbReference>
<keyword evidence="2" id="KW-1185">Reference proteome</keyword>